<accession>A0A1M5A8D2</accession>
<dbReference type="SUPFAM" id="SSF52980">
    <property type="entry name" value="Restriction endonuclease-like"/>
    <property type="match status" value="1"/>
</dbReference>
<dbReference type="Pfam" id="PF04471">
    <property type="entry name" value="Mrr_cat"/>
    <property type="match status" value="1"/>
</dbReference>
<dbReference type="GO" id="GO:0015666">
    <property type="term" value="F:restriction endodeoxyribonuclease activity"/>
    <property type="evidence" value="ECO:0007669"/>
    <property type="project" value="TreeGrafter"/>
</dbReference>
<evidence type="ECO:0000313" key="4">
    <source>
        <dbReference type="Proteomes" id="UP000184251"/>
    </source>
</evidence>
<dbReference type="GO" id="GO:0009307">
    <property type="term" value="P:DNA restriction-modification system"/>
    <property type="evidence" value="ECO:0007669"/>
    <property type="project" value="InterPro"/>
</dbReference>
<dbReference type="PANTHER" id="PTHR30015:SF6">
    <property type="entry name" value="SLL1429 PROTEIN"/>
    <property type="match status" value="1"/>
</dbReference>
<dbReference type="InterPro" id="IPR024975">
    <property type="entry name" value="NOV_C"/>
</dbReference>
<dbReference type="EMBL" id="FQTU01000027">
    <property type="protein sequence ID" value="SHF26132.1"/>
    <property type="molecule type" value="Genomic_DNA"/>
</dbReference>
<evidence type="ECO:0000259" key="2">
    <source>
        <dbReference type="Pfam" id="PF13020"/>
    </source>
</evidence>
<dbReference type="InterPro" id="IPR011335">
    <property type="entry name" value="Restrct_endonuc-II-like"/>
</dbReference>
<dbReference type="AlphaFoldDB" id="A0A1M5A8D2"/>
<dbReference type="GO" id="GO:0003677">
    <property type="term" value="F:DNA binding"/>
    <property type="evidence" value="ECO:0007669"/>
    <property type="project" value="InterPro"/>
</dbReference>
<evidence type="ECO:0000259" key="1">
    <source>
        <dbReference type="Pfam" id="PF04471"/>
    </source>
</evidence>
<keyword evidence="3" id="KW-0255">Endonuclease</keyword>
<reference evidence="3 4" key="1">
    <citation type="submission" date="2016-11" db="EMBL/GenBank/DDBJ databases">
        <authorList>
            <person name="Jaros S."/>
            <person name="Januszkiewicz K."/>
            <person name="Wedrychowicz H."/>
        </authorList>
    </citation>
    <scope>NUCLEOTIDE SEQUENCE [LARGE SCALE GENOMIC DNA]</scope>
    <source>
        <strain evidence="3 4">DSM 14828</strain>
    </source>
</reference>
<keyword evidence="3" id="KW-0540">Nuclease</keyword>
<evidence type="ECO:0000313" key="3">
    <source>
        <dbReference type="EMBL" id="SHF26132.1"/>
    </source>
</evidence>
<dbReference type="InterPro" id="IPR011856">
    <property type="entry name" value="tRNA_endonuc-like_dom_sf"/>
</dbReference>
<gene>
    <name evidence="3" type="ORF">SAMN02746064_02244</name>
</gene>
<feature type="domain" description="Restriction endonuclease type IV Mrr" evidence="1">
    <location>
        <begin position="694"/>
        <end position="803"/>
    </location>
</feature>
<keyword evidence="4" id="KW-1185">Reference proteome</keyword>
<dbReference type="STRING" id="1120975.SAMN02746064_02244"/>
<proteinExistence type="predicted"/>
<dbReference type="InterPro" id="IPR007560">
    <property type="entry name" value="Restrct_endonuc_IV_Mrr"/>
</dbReference>
<dbReference type="PANTHER" id="PTHR30015">
    <property type="entry name" value="MRR RESTRICTION SYSTEM PROTEIN"/>
    <property type="match status" value="1"/>
</dbReference>
<organism evidence="3 4">
    <name type="scientific">Alkalibacter saccharofermentans DSM 14828</name>
    <dbReference type="NCBI Taxonomy" id="1120975"/>
    <lineage>
        <taxon>Bacteria</taxon>
        <taxon>Bacillati</taxon>
        <taxon>Bacillota</taxon>
        <taxon>Clostridia</taxon>
        <taxon>Eubacteriales</taxon>
        <taxon>Eubacteriaceae</taxon>
        <taxon>Alkalibacter</taxon>
    </lineage>
</organism>
<sequence>MNSIIKIISQEFLNEAKASPRMLEDLAAMEKYMSESYDGRTFIELLQNADDTGAKKVIAFTVGDSLIVANDGRPFDKNDIMAICRSGASDKQRGNNIGYRGIGFKSTTTISTEIVIHSANAFFTFSKSVCAKTLGMQADRVPTVRIPFLYDEKTLTKELRTVLSKYKCDGFTTFFIFTGANITKFIGELETFDEGWLLFLKSVAKVEINCSYYSKKCEVVRNQLNNKDCIVGIAGKDKQWYLITSNNVSLAFKYDSVKGIIPCENEEAVFHCFLPTLDKTGFPFKVNADFSTDPSRKHIILDEITNASIKSLQHLYAETIVHVARTNDVRLYQIIALLCNHTTLNSLVSQFENGLLEKLRTYSWVTLNNGQYVSPSNAKLFQKWLNRPERLAVLQVASFLADYTVREEWLEFIDKIDTLLVNLGATEIHIRDLVELMTKPDCVRRIPIELMCKIFVYGNRSLFFEEELLGRILVPTNNGFSRLIETDSDTELNIDYVNGIKNLLNAKETENIIMRYPAYGLLLKNKYSRKPKIGPLQDVSLSSVANSTRMTINKWKTPVQNCISLESLLGFTAKNVEKKSTEYSVVSTSPDGEVFYIAVKNVGTLGDSFKLSEAEYVAAQRYGAHYKVYLFSTETNEVEYTVIINPLDTIPMKKVVKEWEWMCNDYNTGNKPSTNEAGAAYEMDQAQTLETNFDNMDGVQFERFCAQLLMKNGYEDVSMTITSGDQGIDIIAYQDSIKYGIQCKCYSSDIGNSAVQEVYAGKNYYKCNVGIVMTNQRFTPSAIQLAECNGVILWDRDILLKLIKKAH</sequence>
<keyword evidence="3" id="KW-0378">Hydrolase</keyword>
<dbReference type="InterPro" id="IPR052906">
    <property type="entry name" value="Type_IV_Methyl-Rstrct_Enzyme"/>
</dbReference>
<dbReference type="Proteomes" id="UP000184251">
    <property type="component" value="Unassembled WGS sequence"/>
</dbReference>
<dbReference type="NCBIfam" id="NF047352">
    <property type="entry name" value="P_loop_sacsin"/>
    <property type="match status" value="1"/>
</dbReference>
<dbReference type="Pfam" id="PF13020">
    <property type="entry name" value="NOV_C"/>
    <property type="match status" value="1"/>
</dbReference>
<name>A0A1M5A8D2_9FIRM</name>
<dbReference type="RefSeq" id="WP_073272261.1">
    <property type="nucleotide sequence ID" value="NZ_FQTU01000027.1"/>
</dbReference>
<dbReference type="InterPro" id="IPR036890">
    <property type="entry name" value="HATPase_C_sf"/>
</dbReference>
<protein>
    <submittedName>
        <fullName evidence="3">Restriction endonuclease</fullName>
    </submittedName>
</protein>
<dbReference type="Gene3D" id="3.40.1350.10">
    <property type="match status" value="1"/>
</dbReference>
<feature type="domain" description="Protein NO VEIN C-terminal" evidence="2">
    <location>
        <begin position="574"/>
        <end position="634"/>
    </location>
</feature>
<dbReference type="SUPFAM" id="SSF55874">
    <property type="entry name" value="ATPase domain of HSP90 chaperone/DNA topoisomerase II/histidine kinase"/>
    <property type="match status" value="1"/>
</dbReference>